<evidence type="ECO:0000256" key="6">
    <source>
        <dbReference type="ARBA" id="ARBA00023136"/>
    </source>
</evidence>
<keyword evidence="10" id="KW-1185">Reference proteome</keyword>
<name>A0A8J8MNQ2_9FIRM</name>
<gene>
    <name evidence="9" type="ORF">HZI73_24650</name>
</gene>
<evidence type="ECO:0000259" key="8">
    <source>
        <dbReference type="PROSITE" id="PS50928"/>
    </source>
</evidence>
<evidence type="ECO:0000256" key="1">
    <source>
        <dbReference type="ARBA" id="ARBA00004651"/>
    </source>
</evidence>
<accession>A0A8J8MNQ2</accession>
<evidence type="ECO:0000313" key="9">
    <source>
        <dbReference type="EMBL" id="QUI25292.1"/>
    </source>
</evidence>
<reference evidence="9" key="1">
    <citation type="submission" date="2020-07" db="EMBL/GenBank/DDBJ databases">
        <title>Vallitalea pronyensis genome.</title>
        <authorList>
            <person name="Postec A."/>
        </authorList>
    </citation>
    <scope>NUCLEOTIDE SEQUENCE</scope>
    <source>
        <strain evidence="9">FatNI3</strain>
    </source>
</reference>
<keyword evidence="5 7" id="KW-1133">Transmembrane helix</keyword>
<organism evidence="9 10">
    <name type="scientific">Vallitalea pronyensis</name>
    <dbReference type="NCBI Taxonomy" id="1348613"/>
    <lineage>
        <taxon>Bacteria</taxon>
        <taxon>Bacillati</taxon>
        <taxon>Bacillota</taxon>
        <taxon>Clostridia</taxon>
        <taxon>Lachnospirales</taxon>
        <taxon>Vallitaleaceae</taxon>
        <taxon>Vallitalea</taxon>
    </lineage>
</organism>
<dbReference type="SUPFAM" id="SSF161098">
    <property type="entry name" value="MetI-like"/>
    <property type="match status" value="1"/>
</dbReference>
<evidence type="ECO:0000256" key="4">
    <source>
        <dbReference type="ARBA" id="ARBA00022692"/>
    </source>
</evidence>
<dbReference type="PANTHER" id="PTHR43744">
    <property type="entry name" value="ABC TRANSPORTER PERMEASE PROTEIN MG189-RELATED-RELATED"/>
    <property type="match status" value="1"/>
</dbReference>
<evidence type="ECO:0000256" key="2">
    <source>
        <dbReference type="ARBA" id="ARBA00022448"/>
    </source>
</evidence>
<dbReference type="GO" id="GO:0055085">
    <property type="term" value="P:transmembrane transport"/>
    <property type="evidence" value="ECO:0007669"/>
    <property type="project" value="InterPro"/>
</dbReference>
<keyword evidence="3" id="KW-1003">Cell membrane</keyword>
<dbReference type="EMBL" id="CP058649">
    <property type="protein sequence ID" value="QUI25292.1"/>
    <property type="molecule type" value="Genomic_DNA"/>
</dbReference>
<feature type="transmembrane region" description="Helical" evidence="7">
    <location>
        <begin position="108"/>
        <end position="128"/>
    </location>
</feature>
<dbReference type="InterPro" id="IPR000515">
    <property type="entry name" value="MetI-like"/>
</dbReference>
<dbReference type="CDD" id="cd06261">
    <property type="entry name" value="TM_PBP2"/>
    <property type="match status" value="1"/>
</dbReference>
<evidence type="ECO:0000256" key="3">
    <source>
        <dbReference type="ARBA" id="ARBA00022475"/>
    </source>
</evidence>
<comment type="similarity">
    <text evidence="7">Belongs to the binding-protein-dependent transport system permease family.</text>
</comment>
<sequence length="287" mass="32521">MKLSRGEKIFQVFNYILLTLVAIATLYPVIYVLSASISAGDAVTSGRVVLFPIDITFDAYQAVFNEESIWLGYRNTIFYTLVGTLVNLLVTIAGAYPLSKKDLPGRKYINIFVIITMWLNAGIIPFYLNLRELNLLDLRITIIIAFACSTFNLILLRTFFQSIPKSLEEAAKVDGASDFYVLVRLFLPLSKPAIATIGLFYAISRWNGYFWAMIIFRDSSKVPLQVILKKMIVEMTYLTENMDLGVNMSLESFIYTTIMVSIIPMMIIYPFIQKYFTKGMMVGAIKG</sequence>
<dbReference type="AlphaFoldDB" id="A0A8J8MNQ2"/>
<dbReference type="RefSeq" id="WP_212695992.1">
    <property type="nucleotide sequence ID" value="NZ_CP058649.1"/>
</dbReference>
<keyword evidence="6 7" id="KW-0472">Membrane</keyword>
<feature type="transmembrane region" description="Helical" evidence="7">
    <location>
        <begin position="181"/>
        <end position="203"/>
    </location>
</feature>
<evidence type="ECO:0000256" key="7">
    <source>
        <dbReference type="RuleBase" id="RU363032"/>
    </source>
</evidence>
<dbReference type="PROSITE" id="PS50928">
    <property type="entry name" value="ABC_TM1"/>
    <property type="match status" value="1"/>
</dbReference>
<evidence type="ECO:0000256" key="5">
    <source>
        <dbReference type="ARBA" id="ARBA00022989"/>
    </source>
</evidence>
<protein>
    <submittedName>
        <fullName evidence="9">Carbohydrate ABC transporter permease</fullName>
    </submittedName>
</protein>
<dbReference type="PANTHER" id="PTHR43744:SF9">
    <property type="entry name" value="POLYGALACTURONAN_RHAMNOGALACTURONAN TRANSPORT SYSTEM PERMEASE PROTEIN YTCP"/>
    <property type="match status" value="1"/>
</dbReference>
<keyword evidence="2 7" id="KW-0813">Transport</keyword>
<dbReference type="Pfam" id="PF00528">
    <property type="entry name" value="BPD_transp_1"/>
    <property type="match status" value="1"/>
</dbReference>
<feature type="transmembrane region" description="Helical" evidence="7">
    <location>
        <begin position="12"/>
        <end position="33"/>
    </location>
</feature>
<proteinExistence type="inferred from homology"/>
<feature type="transmembrane region" description="Helical" evidence="7">
    <location>
        <begin position="77"/>
        <end position="96"/>
    </location>
</feature>
<evidence type="ECO:0000313" key="10">
    <source>
        <dbReference type="Proteomes" id="UP000683246"/>
    </source>
</evidence>
<dbReference type="InterPro" id="IPR035906">
    <property type="entry name" value="MetI-like_sf"/>
</dbReference>
<dbReference type="Gene3D" id="1.10.3720.10">
    <property type="entry name" value="MetI-like"/>
    <property type="match status" value="1"/>
</dbReference>
<feature type="transmembrane region" description="Helical" evidence="7">
    <location>
        <begin position="252"/>
        <end position="272"/>
    </location>
</feature>
<keyword evidence="4 7" id="KW-0812">Transmembrane</keyword>
<dbReference type="KEGG" id="vpy:HZI73_24650"/>
<dbReference type="Proteomes" id="UP000683246">
    <property type="component" value="Chromosome"/>
</dbReference>
<comment type="subcellular location">
    <subcellularLocation>
        <location evidence="1 7">Cell membrane</location>
        <topology evidence="1 7">Multi-pass membrane protein</topology>
    </subcellularLocation>
</comment>
<dbReference type="GO" id="GO:0005886">
    <property type="term" value="C:plasma membrane"/>
    <property type="evidence" value="ECO:0007669"/>
    <property type="project" value="UniProtKB-SubCell"/>
</dbReference>
<feature type="domain" description="ABC transmembrane type-1" evidence="8">
    <location>
        <begin position="73"/>
        <end position="267"/>
    </location>
</feature>
<feature type="transmembrane region" description="Helical" evidence="7">
    <location>
        <begin position="140"/>
        <end position="160"/>
    </location>
</feature>